<dbReference type="SUPFAM" id="SSF57625">
    <property type="entry name" value="Invertebrate chitin-binding proteins"/>
    <property type="match status" value="1"/>
</dbReference>
<dbReference type="GO" id="GO:0005576">
    <property type="term" value="C:extracellular region"/>
    <property type="evidence" value="ECO:0007669"/>
    <property type="project" value="InterPro"/>
</dbReference>
<feature type="region of interest" description="Disordered" evidence="1">
    <location>
        <begin position="243"/>
        <end position="288"/>
    </location>
</feature>
<comment type="caution">
    <text evidence="3">The sequence shown here is derived from an EMBL/GenBank/DDBJ whole genome shotgun (WGS) entry which is preliminary data.</text>
</comment>
<feature type="region of interest" description="Disordered" evidence="1">
    <location>
        <begin position="24"/>
        <end position="73"/>
    </location>
</feature>
<accession>A0A8S4S593</accession>
<dbReference type="AlphaFoldDB" id="A0A8S4S593"/>
<dbReference type="Gene3D" id="2.170.140.10">
    <property type="entry name" value="Chitin binding domain"/>
    <property type="match status" value="1"/>
</dbReference>
<organism evidence="3 4">
    <name type="scientific">Pararge aegeria aegeria</name>
    <dbReference type="NCBI Taxonomy" id="348720"/>
    <lineage>
        <taxon>Eukaryota</taxon>
        <taxon>Metazoa</taxon>
        <taxon>Ecdysozoa</taxon>
        <taxon>Arthropoda</taxon>
        <taxon>Hexapoda</taxon>
        <taxon>Insecta</taxon>
        <taxon>Pterygota</taxon>
        <taxon>Neoptera</taxon>
        <taxon>Endopterygota</taxon>
        <taxon>Lepidoptera</taxon>
        <taxon>Glossata</taxon>
        <taxon>Ditrysia</taxon>
        <taxon>Papilionoidea</taxon>
        <taxon>Nymphalidae</taxon>
        <taxon>Satyrinae</taxon>
        <taxon>Satyrini</taxon>
        <taxon>Parargina</taxon>
        <taxon>Pararge</taxon>
    </lineage>
</organism>
<feature type="compositionally biased region" description="Low complexity" evidence="1">
    <location>
        <begin position="25"/>
        <end position="37"/>
    </location>
</feature>
<name>A0A8S4S593_9NEOP</name>
<dbReference type="PROSITE" id="PS50940">
    <property type="entry name" value="CHIT_BIND_II"/>
    <property type="match status" value="1"/>
</dbReference>
<evidence type="ECO:0000313" key="3">
    <source>
        <dbReference type="EMBL" id="CAH2244550.1"/>
    </source>
</evidence>
<dbReference type="EMBL" id="CAKXAJ010025836">
    <property type="protein sequence ID" value="CAH2244550.1"/>
    <property type="molecule type" value="Genomic_DNA"/>
</dbReference>
<feature type="compositionally biased region" description="Polar residues" evidence="1">
    <location>
        <begin position="309"/>
        <end position="325"/>
    </location>
</feature>
<dbReference type="OrthoDB" id="73875at2759"/>
<gene>
    <name evidence="3" type="primary">jg11670</name>
    <name evidence="3" type="ORF">PAEG_LOCUS20482</name>
</gene>
<dbReference type="SMART" id="SM00494">
    <property type="entry name" value="ChtBD2"/>
    <property type="match status" value="1"/>
</dbReference>
<dbReference type="GO" id="GO:0008061">
    <property type="term" value="F:chitin binding"/>
    <property type="evidence" value="ECO:0007669"/>
    <property type="project" value="InterPro"/>
</dbReference>
<dbReference type="Pfam" id="PF01607">
    <property type="entry name" value="CBM_14"/>
    <property type="match status" value="1"/>
</dbReference>
<proteinExistence type="predicted"/>
<feature type="region of interest" description="Disordered" evidence="1">
    <location>
        <begin position="309"/>
        <end position="343"/>
    </location>
</feature>
<reference evidence="3" key="1">
    <citation type="submission" date="2022-03" db="EMBL/GenBank/DDBJ databases">
        <authorList>
            <person name="Lindestad O."/>
        </authorList>
    </citation>
    <scope>NUCLEOTIDE SEQUENCE</scope>
</reference>
<evidence type="ECO:0000256" key="1">
    <source>
        <dbReference type="SAM" id="MobiDB-lite"/>
    </source>
</evidence>
<evidence type="ECO:0000313" key="4">
    <source>
        <dbReference type="Proteomes" id="UP000838756"/>
    </source>
</evidence>
<feature type="domain" description="Chitin-binding type-2" evidence="2">
    <location>
        <begin position="560"/>
        <end position="619"/>
    </location>
</feature>
<dbReference type="InterPro" id="IPR036508">
    <property type="entry name" value="Chitin-bd_dom_sf"/>
</dbReference>
<feature type="compositionally biased region" description="Polar residues" evidence="1">
    <location>
        <begin position="334"/>
        <end position="343"/>
    </location>
</feature>
<keyword evidence="4" id="KW-1185">Reference proteome</keyword>
<dbReference type="InterPro" id="IPR002557">
    <property type="entry name" value="Chitin-bd_dom"/>
</dbReference>
<evidence type="ECO:0000259" key="2">
    <source>
        <dbReference type="PROSITE" id="PS50940"/>
    </source>
</evidence>
<protein>
    <submittedName>
        <fullName evidence="3">Jg11670 protein</fullName>
    </submittedName>
</protein>
<sequence length="622" mass="69076">MAADYDNEISEQIVFVLHTDAIEDPSLQPSTTQQPTTNVQRRRPLVQLKSEDQNPAATNEEEKTRQSKKYSSSFKQNQLEEILRIRSSAEEIDVTTEGKSTLEDISAETAVALAAHQLLGAPVPIIPDYDDEPLSTRRPSQTIVDYKFTSPEYTEDYTKTQSYPEEYTRTQSYTTKNNAETGVYASLQTEDVPSSTRSSLDTDTRLPAVTTTGAYTNRFSRPPVDATNTINPTLSGITLNFGSEGSGESTARYTNFPTESNPPSYTTSSYESRATRPGFSTVNPTTASLSFRESTPKYTNTERVVQNPTTVGTSSNIRESTPRYTNTERDVSPTYPTGFTSKVSRPAGFSPNLINIDEENKSTVRFSANEGASTARYDASSEKIPAPLVFGYSTGGQGLQEPSYFTREYLLESPVTKSYDDEYQYLSPKVTSPQPSSRKPVRRKFVNRRISTTQSPTSALPQTTLKPRRTTRKPFEKIPVKKTPVQKDNVPKESVQTVQKTPGTERRLIQKVYKTVVQKVTEPSGVVKPISEYDYYDDGQEKVVENFEEANRVILHGKGNIECLDIGNFPHPTSCKKFISCARMESGSVVGWEYICPKGLSFDPVGGICNWSAGLGCNEKDA</sequence>
<dbReference type="Proteomes" id="UP000838756">
    <property type="component" value="Unassembled WGS sequence"/>
</dbReference>